<comment type="caution">
    <text evidence="7">The sequence shown here is derived from an EMBL/GenBank/DDBJ whole genome shotgun (WGS) entry which is preliminary data.</text>
</comment>
<proteinExistence type="predicted"/>
<comment type="subcellular location">
    <subcellularLocation>
        <location evidence="4">Nucleus</location>
    </subcellularLocation>
</comment>
<dbReference type="PROSITE" id="PS50071">
    <property type="entry name" value="HOMEOBOX_2"/>
    <property type="match status" value="1"/>
</dbReference>
<feature type="DNA-binding region" description="Homeobox" evidence="4">
    <location>
        <begin position="296"/>
        <end position="358"/>
    </location>
</feature>
<evidence type="ECO:0000256" key="4">
    <source>
        <dbReference type="PROSITE-ProRule" id="PRU00108"/>
    </source>
</evidence>
<gene>
    <name evidence="7" type="ORF">AKO1_015233</name>
</gene>
<dbReference type="Gene3D" id="1.10.10.60">
    <property type="entry name" value="Homeodomain-like"/>
    <property type="match status" value="1"/>
</dbReference>
<dbReference type="CDD" id="cd00086">
    <property type="entry name" value="homeodomain"/>
    <property type="match status" value="1"/>
</dbReference>
<dbReference type="AlphaFoldDB" id="A0AAW2ZGV3"/>
<dbReference type="SMART" id="SM00389">
    <property type="entry name" value="HOX"/>
    <property type="match status" value="1"/>
</dbReference>
<evidence type="ECO:0000256" key="5">
    <source>
        <dbReference type="SAM" id="Coils"/>
    </source>
</evidence>
<dbReference type="PANTHER" id="PTHR11850">
    <property type="entry name" value="HOMEOBOX PROTEIN TRANSCRIPTION FACTORS"/>
    <property type="match status" value="1"/>
</dbReference>
<reference evidence="7 8" key="1">
    <citation type="submission" date="2024-03" db="EMBL/GenBank/DDBJ databases">
        <title>The Acrasis kona genome and developmental transcriptomes reveal deep origins of eukaryotic multicellular pathways.</title>
        <authorList>
            <person name="Sheikh S."/>
            <person name="Fu C.-J."/>
            <person name="Brown M.W."/>
            <person name="Baldauf S.L."/>
        </authorList>
    </citation>
    <scope>NUCLEOTIDE SEQUENCE [LARGE SCALE GENOMIC DNA]</scope>
    <source>
        <strain evidence="7 8">ATCC MYA-3509</strain>
    </source>
</reference>
<dbReference type="InterPro" id="IPR001356">
    <property type="entry name" value="HD"/>
</dbReference>
<dbReference type="Pfam" id="PF05920">
    <property type="entry name" value="Homeobox_KN"/>
    <property type="match status" value="1"/>
</dbReference>
<dbReference type="GO" id="GO:0006355">
    <property type="term" value="P:regulation of DNA-templated transcription"/>
    <property type="evidence" value="ECO:0007669"/>
    <property type="project" value="InterPro"/>
</dbReference>
<sequence length="364" mass="42120">MAAMFQEPIDRDTLYLDGEIDLMFSDTSSCHDMFDILGEKEDFYNESFKHTEGAVGDVQSISPLIFEDDSMDISTSPSMYHSDSSDSAEPVESGSILDQLHNGGRVNNQYMQQSSPWMYYNPSQQFYHAPPVQYAASPFNMVYPYTMYHPYASWHPQQMFAPQSHPHFPTRMAVRMTSPVKSNAPVLVEESSSNTFLDMTDAEFKEHVSKNCDLDQFEELNSRRHKVIDELKGLEQELYRARDETLKSYSALLEDCMDVKVKKEKLDVVRQKVENSIKEVRSHAETKISQMLSAPKKRHNRKLPDAATAILQQWFSENTHYPYPGVEEKARLQKETQLTMTQINNWFINKRGRALKPERKNKTK</sequence>
<keyword evidence="5" id="KW-0175">Coiled coil</keyword>
<evidence type="ECO:0000256" key="3">
    <source>
        <dbReference type="ARBA" id="ARBA00023242"/>
    </source>
</evidence>
<dbReference type="EMBL" id="JAOPGA020001393">
    <property type="protein sequence ID" value="KAL0488040.1"/>
    <property type="molecule type" value="Genomic_DNA"/>
</dbReference>
<dbReference type="GO" id="GO:0005634">
    <property type="term" value="C:nucleus"/>
    <property type="evidence" value="ECO:0007669"/>
    <property type="project" value="UniProtKB-SubCell"/>
</dbReference>
<organism evidence="7 8">
    <name type="scientific">Acrasis kona</name>
    <dbReference type="NCBI Taxonomy" id="1008807"/>
    <lineage>
        <taxon>Eukaryota</taxon>
        <taxon>Discoba</taxon>
        <taxon>Heterolobosea</taxon>
        <taxon>Tetramitia</taxon>
        <taxon>Eutetramitia</taxon>
        <taxon>Acrasidae</taxon>
        <taxon>Acrasis</taxon>
    </lineage>
</organism>
<dbReference type="GO" id="GO:0003677">
    <property type="term" value="F:DNA binding"/>
    <property type="evidence" value="ECO:0007669"/>
    <property type="project" value="UniProtKB-UniRule"/>
</dbReference>
<dbReference type="InterPro" id="IPR008422">
    <property type="entry name" value="KN_HD"/>
</dbReference>
<keyword evidence="2 4" id="KW-0371">Homeobox</keyword>
<evidence type="ECO:0000313" key="7">
    <source>
        <dbReference type="EMBL" id="KAL0488040.1"/>
    </source>
</evidence>
<dbReference type="InterPro" id="IPR009057">
    <property type="entry name" value="Homeodomain-like_sf"/>
</dbReference>
<evidence type="ECO:0000256" key="2">
    <source>
        <dbReference type="ARBA" id="ARBA00023155"/>
    </source>
</evidence>
<dbReference type="Proteomes" id="UP001431209">
    <property type="component" value="Unassembled WGS sequence"/>
</dbReference>
<keyword evidence="1 4" id="KW-0238">DNA-binding</keyword>
<evidence type="ECO:0000256" key="1">
    <source>
        <dbReference type="ARBA" id="ARBA00023125"/>
    </source>
</evidence>
<accession>A0AAW2ZGV3</accession>
<feature type="domain" description="Homeobox" evidence="6">
    <location>
        <begin position="294"/>
        <end position="357"/>
    </location>
</feature>
<evidence type="ECO:0000313" key="8">
    <source>
        <dbReference type="Proteomes" id="UP001431209"/>
    </source>
</evidence>
<keyword evidence="3 4" id="KW-0539">Nucleus</keyword>
<dbReference type="InterPro" id="IPR050224">
    <property type="entry name" value="TALE_homeobox"/>
</dbReference>
<protein>
    <recommendedName>
        <fullName evidence="6">Homeobox domain-containing protein</fullName>
    </recommendedName>
</protein>
<keyword evidence="8" id="KW-1185">Reference proteome</keyword>
<dbReference type="SUPFAM" id="SSF46689">
    <property type="entry name" value="Homeodomain-like"/>
    <property type="match status" value="1"/>
</dbReference>
<evidence type="ECO:0000259" key="6">
    <source>
        <dbReference type="PROSITE" id="PS50071"/>
    </source>
</evidence>
<name>A0AAW2ZGV3_9EUKA</name>
<feature type="coiled-coil region" evidence="5">
    <location>
        <begin position="217"/>
        <end position="244"/>
    </location>
</feature>